<comment type="caution">
    <text evidence="2">Lacks conserved residue(s) required for the propagation of feature annotation.</text>
</comment>
<dbReference type="RefSeq" id="WP_274189604.1">
    <property type="nucleotide sequence ID" value="NZ_BAABHN010000030.1"/>
</dbReference>
<feature type="short sequence motif" description="DGA/G" evidence="2">
    <location>
        <begin position="200"/>
        <end position="202"/>
    </location>
</feature>
<sequence>MSLGLVLGTGGQLGYAWTVAALTTWEQATGRDAREADVMVGTSAGSVVAAALASGVPVADMLEQLLDPPPPRPRPKSAPPSTARRGRPPMPRVGPGSMRLLGEIARRPRRFPPLAFGAALLPTGRGDTTGLHRWATKWSSETWPERPQVRIVAMDYDSGARVPFGRDGAPPASMAEAATASCAVPGWFSPVRIAGRRFVDGGVCSATSADLLLDDDLPRVDEALVLVPLARSGPTSRVWSDPVAATDGWLRGLIGGRSTREIERLREAGIAVTEHAPGAEDRAVTGWNVMDPRKQAEVARVALRTTAARWAGADDDRAGER</sequence>
<reference evidence="6" key="1">
    <citation type="journal article" date="2019" name="Int. J. Syst. Evol. Microbiol.">
        <title>The Global Catalogue of Microorganisms (GCM) 10K type strain sequencing project: providing services to taxonomists for standard genome sequencing and annotation.</title>
        <authorList>
            <consortium name="The Broad Institute Genomics Platform"/>
            <consortium name="The Broad Institute Genome Sequencing Center for Infectious Disease"/>
            <person name="Wu L."/>
            <person name="Ma J."/>
        </authorList>
    </citation>
    <scope>NUCLEOTIDE SEQUENCE [LARGE SCALE GENOMIC DNA]</scope>
    <source>
        <strain evidence="6">CCUG 50347</strain>
    </source>
</reference>
<dbReference type="InterPro" id="IPR002641">
    <property type="entry name" value="PNPLA_dom"/>
</dbReference>
<comment type="caution">
    <text evidence="5">The sequence shown here is derived from an EMBL/GenBank/DDBJ whole genome shotgun (WGS) entry which is preliminary data.</text>
</comment>
<feature type="region of interest" description="Disordered" evidence="3">
    <location>
        <begin position="63"/>
        <end position="97"/>
    </location>
</feature>
<gene>
    <name evidence="5" type="ORF">ACFPEL_14355</name>
</gene>
<dbReference type="EMBL" id="JBHSIM010000030">
    <property type="protein sequence ID" value="MFC4833592.1"/>
    <property type="molecule type" value="Genomic_DNA"/>
</dbReference>
<evidence type="ECO:0000256" key="3">
    <source>
        <dbReference type="SAM" id="MobiDB-lite"/>
    </source>
</evidence>
<dbReference type="PROSITE" id="PS51635">
    <property type="entry name" value="PNPLA"/>
    <property type="match status" value="1"/>
</dbReference>
<evidence type="ECO:0000313" key="5">
    <source>
        <dbReference type="EMBL" id="MFC4833592.1"/>
    </source>
</evidence>
<organism evidence="5 6">
    <name type="scientific">Actinomycetospora chibensis</name>
    <dbReference type="NCBI Taxonomy" id="663606"/>
    <lineage>
        <taxon>Bacteria</taxon>
        <taxon>Bacillati</taxon>
        <taxon>Actinomycetota</taxon>
        <taxon>Actinomycetes</taxon>
        <taxon>Pseudonocardiales</taxon>
        <taxon>Pseudonocardiaceae</taxon>
        <taxon>Actinomycetospora</taxon>
    </lineage>
</organism>
<name>A0ABV9RN27_9PSEU</name>
<dbReference type="SUPFAM" id="SSF52151">
    <property type="entry name" value="FabD/lysophospholipase-like"/>
    <property type="match status" value="1"/>
</dbReference>
<evidence type="ECO:0000259" key="4">
    <source>
        <dbReference type="PROSITE" id="PS51635"/>
    </source>
</evidence>
<accession>A0ABV9RN27</accession>
<evidence type="ECO:0000256" key="2">
    <source>
        <dbReference type="PROSITE-ProRule" id="PRU01161"/>
    </source>
</evidence>
<feature type="active site" description="Proton acceptor" evidence="2">
    <location>
        <position position="200"/>
    </location>
</feature>
<protein>
    <submittedName>
        <fullName evidence="5">Patatin-like phospholipase family protein</fullName>
    </submittedName>
</protein>
<dbReference type="InterPro" id="IPR016035">
    <property type="entry name" value="Acyl_Trfase/lysoPLipase"/>
</dbReference>
<evidence type="ECO:0000256" key="1">
    <source>
        <dbReference type="ARBA" id="ARBA00023098"/>
    </source>
</evidence>
<dbReference type="Proteomes" id="UP001595909">
    <property type="component" value="Unassembled WGS sequence"/>
</dbReference>
<feature type="short sequence motif" description="GXSXG" evidence="2">
    <location>
        <begin position="41"/>
        <end position="45"/>
    </location>
</feature>
<keyword evidence="6" id="KW-1185">Reference proteome</keyword>
<feature type="domain" description="PNPLA" evidence="4">
    <location>
        <begin position="5"/>
        <end position="213"/>
    </location>
</feature>
<feature type="active site" description="Nucleophile" evidence="2">
    <location>
        <position position="43"/>
    </location>
</feature>
<dbReference type="Pfam" id="PF01734">
    <property type="entry name" value="Patatin"/>
    <property type="match status" value="1"/>
</dbReference>
<keyword evidence="1 2" id="KW-0443">Lipid metabolism</keyword>
<keyword evidence="2" id="KW-0378">Hydrolase</keyword>
<proteinExistence type="predicted"/>
<dbReference type="Gene3D" id="3.40.1090.10">
    <property type="entry name" value="Cytosolic phospholipase A2 catalytic domain"/>
    <property type="match status" value="2"/>
</dbReference>
<evidence type="ECO:0000313" key="6">
    <source>
        <dbReference type="Proteomes" id="UP001595909"/>
    </source>
</evidence>
<keyword evidence="2" id="KW-0442">Lipid degradation</keyword>
<feature type="compositionally biased region" description="Pro residues" evidence="3">
    <location>
        <begin position="67"/>
        <end position="78"/>
    </location>
</feature>